<keyword evidence="2" id="KW-1185">Reference proteome</keyword>
<evidence type="ECO:0000313" key="1">
    <source>
        <dbReference type="EMBL" id="BCR36118.1"/>
    </source>
</evidence>
<name>A0A7U9TI41_9MOLU</name>
<sequence>MQEKLEALFDTLNSVLPGKVSYGTRDGLEEDRNYIIYQELSNRAIVYADDRVVAKVATFQVSLITEKKNLGLEEQLEASLYFMGYEFELLSEFVNEDSSVNRVYEIKQEVF</sequence>
<dbReference type="AlphaFoldDB" id="A0A7U9TI41"/>
<dbReference type="RefSeq" id="WP_176239581.1">
    <property type="nucleotide sequence ID" value="NZ_AP024412.1"/>
</dbReference>
<dbReference type="EMBL" id="AP024412">
    <property type="protein sequence ID" value="BCR36118.1"/>
    <property type="molecule type" value="Genomic_DNA"/>
</dbReference>
<protein>
    <submittedName>
        <fullName evidence="1">Uncharacterized protein</fullName>
    </submittedName>
</protein>
<proteinExistence type="predicted"/>
<dbReference type="Proteomes" id="UP000620133">
    <property type="component" value="Chromosome"/>
</dbReference>
<reference evidence="1" key="1">
    <citation type="submission" date="2021-01" db="EMBL/GenBank/DDBJ databases">
        <title>Draft genome sequence of Acholeplasmataceae bacterium strain Mahy22.</title>
        <authorList>
            <person name="Watanabe M."/>
            <person name="Kojima H."/>
            <person name="Fukui M."/>
        </authorList>
    </citation>
    <scope>NUCLEOTIDE SEQUENCE</scope>
    <source>
        <strain evidence="1">Mahy22</strain>
    </source>
</reference>
<accession>A0A7U9TI41</accession>
<gene>
    <name evidence="1" type="ORF">MPAN_010110</name>
</gene>
<organism evidence="1 2">
    <name type="scientific">Mariniplasma anaerobium</name>
    <dbReference type="NCBI Taxonomy" id="2735436"/>
    <lineage>
        <taxon>Bacteria</taxon>
        <taxon>Bacillati</taxon>
        <taxon>Mycoplasmatota</taxon>
        <taxon>Mollicutes</taxon>
        <taxon>Acholeplasmatales</taxon>
        <taxon>Acholeplasmataceae</taxon>
        <taxon>Mariniplasma</taxon>
    </lineage>
</organism>
<dbReference type="KEGG" id="manr:MPAN_010110"/>
<evidence type="ECO:0000313" key="2">
    <source>
        <dbReference type="Proteomes" id="UP000620133"/>
    </source>
</evidence>